<dbReference type="EMBL" id="JAANHZ010000410">
    <property type="protein sequence ID" value="KAG5311363.1"/>
    <property type="molecule type" value="Genomic_DNA"/>
</dbReference>
<proteinExistence type="predicted"/>
<evidence type="ECO:0000256" key="1">
    <source>
        <dbReference type="PROSITE-ProRule" id="PRU00267"/>
    </source>
</evidence>
<evidence type="ECO:0000313" key="5">
    <source>
        <dbReference type="Proteomes" id="UP000667349"/>
    </source>
</evidence>
<dbReference type="GO" id="GO:0003677">
    <property type="term" value="F:DNA binding"/>
    <property type="evidence" value="ECO:0007669"/>
    <property type="project" value="UniProtKB-UniRule"/>
</dbReference>
<keyword evidence="1" id="KW-0539">Nucleus</keyword>
<feature type="non-terminal residue" evidence="4">
    <location>
        <position position="1"/>
    </location>
</feature>
<feature type="region of interest" description="Disordered" evidence="2">
    <location>
        <begin position="127"/>
        <end position="205"/>
    </location>
</feature>
<evidence type="ECO:0000259" key="3">
    <source>
        <dbReference type="PROSITE" id="PS50118"/>
    </source>
</evidence>
<feature type="compositionally biased region" description="Basic and acidic residues" evidence="2">
    <location>
        <begin position="150"/>
        <end position="162"/>
    </location>
</feature>
<evidence type="ECO:0000313" key="4">
    <source>
        <dbReference type="EMBL" id="KAG5311363.1"/>
    </source>
</evidence>
<feature type="compositionally biased region" description="Basic residues" evidence="2">
    <location>
        <begin position="61"/>
        <end position="77"/>
    </location>
</feature>
<dbReference type="SMART" id="SM00398">
    <property type="entry name" value="HMG"/>
    <property type="match status" value="1"/>
</dbReference>
<feature type="domain" description="HMG box" evidence="3">
    <location>
        <begin position="77"/>
        <end position="141"/>
    </location>
</feature>
<comment type="caution">
    <text evidence="4">The sequence shown here is derived from an EMBL/GenBank/DDBJ whole genome shotgun (WGS) entry which is preliminary data.</text>
</comment>
<dbReference type="InterPro" id="IPR009071">
    <property type="entry name" value="HMG_box_dom"/>
</dbReference>
<reference evidence="4" key="1">
    <citation type="submission" date="2020-02" db="EMBL/GenBank/DDBJ databases">
        <title>Relaxed selection underlies rapid genomic changes in the transitions from sociality to social parasitism in ants.</title>
        <authorList>
            <person name="Bi X."/>
        </authorList>
    </citation>
    <scope>NUCLEOTIDE SEQUENCE</scope>
    <source>
        <strain evidence="4">BGI-DK2013a</strain>
        <tissue evidence="4">Whole body</tissue>
    </source>
</reference>
<feature type="compositionally biased region" description="Basic residues" evidence="2">
    <location>
        <begin position="163"/>
        <end position="175"/>
    </location>
</feature>
<feature type="compositionally biased region" description="Basic and acidic residues" evidence="2">
    <location>
        <begin position="1"/>
        <end position="12"/>
    </location>
</feature>
<dbReference type="GO" id="GO:0005634">
    <property type="term" value="C:nucleus"/>
    <property type="evidence" value="ECO:0007669"/>
    <property type="project" value="UniProtKB-UniRule"/>
</dbReference>
<dbReference type="Pfam" id="PF00505">
    <property type="entry name" value="HMG_box"/>
    <property type="match status" value="1"/>
</dbReference>
<sequence>MEDDNRREEIKEVMGGMEEDGTALQQERGSDNQYQQLSRPSSSRKRIRDETDSNQHDRKASRTRSRSRSNKPLQRRQWRSANAFLNFMQDFRQNYNKMKSRDLFRLGGQTWRQMSPTEKMPYVEAAKLAQQQSQQNAKSTQKNKLISSDSTKKPENQRDQKKIERKGRKESRRRSKRDDSEVESDSATSGTGASMTSEDVSDLSS</sequence>
<dbReference type="PROSITE" id="PS50118">
    <property type="entry name" value="HMG_BOX_2"/>
    <property type="match status" value="1"/>
</dbReference>
<dbReference type="Gene3D" id="1.10.30.10">
    <property type="entry name" value="High mobility group box domain"/>
    <property type="match status" value="1"/>
</dbReference>
<feature type="non-terminal residue" evidence="4">
    <location>
        <position position="205"/>
    </location>
</feature>
<protein>
    <submittedName>
        <fullName evidence="4">HMGB2 protein</fullName>
    </submittedName>
</protein>
<name>A0A836F318_9HYME</name>
<feature type="DNA-binding region" description="HMG box" evidence="1">
    <location>
        <begin position="77"/>
        <end position="141"/>
    </location>
</feature>
<evidence type="ECO:0000256" key="2">
    <source>
        <dbReference type="SAM" id="MobiDB-lite"/>
    </source>
</evidence>
<organism evidence="4 5">
    <name type="scientific">Acromyrmex insinuator</name>
    <dbReference type="NCBI Taxonomy" id="230686"/>
    <lineage>
        <taxon>Eukaryota</taxon>
        <taxon>Metazoa</taxon>
        <taxon>Ecdysozoa</taxon>
        <taxon>Arthropoda</taxon>
        <taxon>Hexapoda</taxon>
        <taxon>Insecta</taxon>
        <taxon>Pterygota</taxon>
        <taxon>Neoptera</taxon>
        <taxon>Endopterygota</taxon>
        <taxon>Hymenoptera</taxon>
        <taxon>Apocrita</taxon>
        <taxon>Aculeata</taxon>
        <taxon>Formicoidea</taxon>
        <taxon>Formicidae</taxon>
        <taxon>Myrmicinae</taxon>
        <taxon>Acromyrmex</taxon>
    </lineage>
</organism>
<keyword evidence="5" id="KW-1185">Reference proteome</keyword>
<dbReference type="InterPro" id="IPR036910">
    <property type="entry name" value="HMG_box_dom_sf"/>
</dbReference>
<feature type="compositionally biased region" description="Polar residues" evidence="2">
    <location>
        <begin position="23"/>
        <end position="41"/>
    </location>
</feature>
<gene>
    <name evidence="4" type="primary">Hmgb2</name>
    <name evidence="4" type="ORF">G6Z75_0008385</name>
</gene>
<feature type="compositionally biased region" description="Low complexity" evidence="2">
    <location>
        <begin position="127"/>
        <end position="144"/>
    </location>
</feature>
<feature type="region of interest" description="Disordered" evidence="2">
    <location>
        <begin position="1"/>
        <end position="77"/>
    </location>
</feature>
<dbReference type="PANTHER" id="PTHR47658">
    <property type="entry name" value="HIGH MOBILITY GROUP B PROTEIN 12-RELATED"/>
    <property type="match status" value="1"/>
</dbReference>
<dbReference type="AlphaFoldDB" id="A0A836F318"/>
<accession>A0A836F318</accession>
<feature type="compositionally biased region" description="Low complexity" evidence="2">
    <location>
        <begin position="185"/>
        <end position="197"/>
    </location>
</feature>
<dbReference type="Proteomes" id="UP000667349">
    <property type="component" value="Unassembled WGS sequence"/>
</dbReference>
<keyword evidence="1" id="KW-0238">DNA-binding</keyword>
<dbReference type="PANTHER" id="PTHR47658:SF6">
    <property type="entry name" value="HMG BOX DOMAIN-CONTAINING PROTEIN"/>
    <property type="match status" value="1"/>
</dbReference>
<dbReference type="SUPFAM" id="SSF47095">
    <property type="entry name" value="HMG-box"/>
    <property type="match status" value="1"/>
</dbReference>
<feature type="compositionally biased region" description="Basic and acidic residues" evidence="2">
    <location>
        <begin position="47"/>
        <end position="60"/>
    </location>
</feature>